<feature type="signal peptide" evidence="2">
    <location>
        <begin position="1"/>
        <end position="20"/>
    </location>
</feature>
<feature type="region of interest" description="Disordered" evidence="1">
    <location>
        <begin position="28"/>
        <end position="141"/>
    </location>
</feature>
<evidence type="ECO:0000313" key="3">
    <source>
        <dbReference type="EMBL" id="KAG7386370.1"/>
    </source>
</evidence>
<comment type="caution">
    <text evidence="3">The sequence shown here is derived from an EMBL/GenBank/DDBJ whole genome shotgun (WGS) entry which is preliminary data.</text>
</comment>
<gene>
    <name evidence="3" type="ORF">PHYBOEH_008704</name>
</gene>
<dbReference type="EMBL" id="JAGDFL010000516">
    <property type="protein sequence ID" value="KAG7386370.1"/>
    <property type="molecule type" value="Genomic_DNA"/>
</dbReference>
<dbReference type="Proteomes" id="UP000693981">
    <property type="component" value="Unassembled WGS sequence"/>
</dbReference>
<keyword evidence="2" id="KW-0732">Signal</keyword>
<feature type="compositionally biased region" description="Pro residues" evidence="1">
    <location>
        <begin position="53"/>
        <end position="78"/>
    </location>
</feature>
<feature type="compositionally biased region" description="Low complexity" evidence="1">
    <location>
        <begin position="43"/>
        <end position="52"/>
    </location>
</feature>
<feature type="chain" id="PRO_5035932715" evidence="2">
    <location>
        <begin position="21"/>
        <end position="162"/>
    </location>
</feature>
<reference evidence="3" key="1">
    <citation type="submission" date="2021-02" db="EMBL/GenBank/DDBJ databases">
        <authorList>
            <person name="Palmer J.M."/>
        </authorList>
    </citation>
    <scope>NUCLEOTIDE SEQUENCE</scope>
    <source>
        <strain evidence="3">SCRP23</strain>
    </source>
</reference>
<evidence type="ECO:0000256" key="1">
    <source>
        <dbReference type="SAM" id="MobiDB-lite"/>
    </source>
</evidence>
<keyword evidence="4" id="KW-1185">Reference proteome</keyword>
<name>A0A8T1W2D7_9STRA</name>
<proteinExistence type="predicted"/>
<accession>A0A8T1W2D7</accession>
<evidence type="ECO:0000256" key="2">
    <source>
        <dbReference type="SAM" id="SignalP"/>
    </source>
</evidence>
<dbReference type="AlphaFoldDB" id="A0A8T1W2D7"/>
<feature type="compositionally biased region" description="Low complexity" evidence="1">
    <location>
        <begin position="79"/>
        <end position="112"/>
    </location>
</feature>
<evidence type="ECO:0000313" key="4">
    <source>
        <dbReference type="Proteomes" id="UP000693981"/>
    </source>
</evidence>
<sequence>MSKFSVFGILLLCVAALAVAQDTHNTQDTHNAGGQAGSVVDDAGAPTTAPPSNNNPPPNNKPPAAPAVPAPPAAPPSAPQTTAMAPWTQPGGAPAAVPAPMVSGSMSSGSGSFDDIESPGTKKPKKITASPTPTPSEDSGVPVLSMTCAWTIVVLAGLAGML</sequence>
<protein>
    <submittedName>
        <fullName evidence="3">Uncharacterized protein</fullName>
    </submittedName>
</protein>
<organism evidence="3 4">
    <name type="scientific">Phytophthora boehmeriae</name>
    <dbReference type="NCBI Taxonomy" id="109152"/>
    <lineage>
        <taxon>Eukaryota</taxon>
        <taxon>Sar</taxon>
        <taxon>Stramenopiles</taxon>
        <taxon>Oomycota</taxon>
        <taxon>Peronosporomycetes</taxon>
        <taxon>Peronosporales</taxon>
        <taxon>Peronosporaceae</taxon>
        <taxon>Phytophthora</taxon>
    </lineage>
</organism>